<organism evidence="2 3">
    <name type="scientific">Dreissena polymorpha</name>
    <name type="common">Zebra mussel</name>
    <name type="synonym">Mytilus polymorpha</name>
    <dbReference type="NCBI Taxonomy" id="45954"/>
    <lineage>
        <taxon>Eukaryota</taxon>
        <taxon>Metazoa</taxon>
        <taxon>Spiralia</taxon>
        <taxon>Lophotrochozoa</taxon>
        <taxon>Mollusca</taxon>
        <taxon>Bivalvia</taxon>
        <taxon>Autobranchia</taxon>
        <taxon>Heteroconchia</taxon>
        <taxon>Euheterodonta</taxon>
        <taxon>Imparidentia</taxon>
        <taxon>Neoheterodontei</taxon>
        <taxon>Myida</taxon>
        <taxon>Dreissenoidea</taxon>
        <taxon>Dreissenidae</taxon>
        <taxon>Dreissena</taxon>
    </lineage>
</organism>
<feature type="compositionally biased region" description="Polar residues" evidence="1">
    <location>
        <begin position="1"/>
        <end position="14"/>
    </location>
</feature>
<accession>A0A9D4HVA8</accession>
<sequence length="75" mass="8629">MVRPTVTQPHSSTNEMDEMRNTINGLQKTKDEMSKRPRNFSRIKDKDIGNRLSTSKPIQILADRPASEISWAFLL</sequence>
<evidence type="ECO:0000313" key="3">
    <source>
        <dbReference type="Proteomes" id="UP000828390"/>
    </source>
</evidence>
<dbReference type="EMBL" id="JAIWYP010000012">
    <property type="protein sequence ID" value="KAH3730693.1"/>
    <property type="molecule type" value="Genomic_DNA"/>
</dbReference>
<feature type="region of interest" description="Disordered" evidence="1">
    <location>
        <begin position="1"/>
        <end position="20"/>
    </location>
</feature>
<reference evidence="2" key="2">
    <citation type="submission" date="2020-11" db="EMBL/GenBank/DDBJ databases">
        <authorList>
            <person name="McCartney M.A."/>
            <person name="Auch B."/>
            <person name="Kono T."/>
            <person name="Mallez S."/>
            <person name="Becker A."/>
            <person name="Gohl D.M."/>
            <person name="Silverstein K.A.T."/>
            <person name="Koren S."/>
            <person name="Bechman K.B."/>
            <person name="Herman A."/>
            <person name="Abrahante J.E."/>
            <person name="Garbe J."/>
        </authorList>
    </citation>
    <scope>NUCLEOTIDE SEQUENCE</scope>
    <source>
        <strain evidence="2">Duluth1</strain>
        <tissue evidence="2">Whole animal</tissue>
    </source>
</reference>
<protein>
    <submittedName>
        <fullName evidence="2">Uncharacterized protein</fullName>
    </submittedName>
</protein>
<comment type="caution">
    <text evidence="2">The sequence shown here is derived from an EMBL/GenBank/DDBJ whole genome shotgun (WGS) entry which is preliminary data.</text>
</comment>
<evidence type="ECO:0000256" key="1">
    <source>
        <dbReference type="SAM" id="MobiDB-lite"/>
    </source>
</evidence>
<proteinExistence type="predicted"/>
<gene>
    <name evidence="2" type="ORF">DPMN_056685</name>
</gene>
<name>A0A9D4HVA8_DREPO</name>
<evidence type="ECO:0000313" key="2">
    <source>
        <dbReference type="EMBL" id="KAH3730693.1"/>
    </source>
</evidence>
<dbReference type="AlphaFoldDB" id="A0A9D4HVA8"/>
<reference evidence="2" key="1">
    <citation type="journal article" date="2019" name="bioRxiv">
        <title>The Genome of the Zebra Mussel, Dreissena polymorpha: A Resource for Invasive Species Research.</title>
        <authorList>
            <person name="McCartney M.A."/>
            <person name="Auch B."/>
            <person name="Kono T."/>
            <person name="Mallez S."/>
            <person name="Zhang Y."/>
            <person name="Obille A."/>
            <person name="Becker A."/>
            <person name="Abrahante J.E."/>
            <person name="Garbe J."/>
            <person name="Badalamenti J.P."/>
            <person name="Herman A."/>
            <person name="Mangelson H."/>
            <person name="Liachko I."/>
            <person name="Sullivan S."/>
            <person name="Sone E.D."/>
            <person name="Koren S."/>
            <person name="Silverstein K.A.T."/>
            <person name="Beckman K.B."/>
            <person name="Gohl D.M."/>
        </authorList>
    </citation>
    <scope>NUCLEOTIDE SEQUENCE</scope>
    <source>
        <strain evidence="2">Duluth1</strain>
        <tissue evidence="2">Whole animal</tissue>
    </source>
</reference>
<dbReference type="Proteomes" id="UP000828390">
    <property type="component" value="Unassembled WGS sequence"/>
</dbReference>
<keyword evidence="3" id="KW-1185">Reference proteome</keyword>